<dbReference type="PANTHER" id="PTHR38445">
    <property type="entry name" value="HTH-TYPE TRANSCRIPTIONAL REPRESSOR YTRA"/>
    <property type="match status" value="1"/>
</dbReference>
<dbReference type="SMART" id="SM00345">
    <property type="entry name" value="HTH_GNTR"/>
    <property type="match status" value="1"/>
</dbReference>
<protein>
    <submittedName>
        <fullName evidence="5">Transcriptional regulator, GntR family</fullName>
    </submittedName>
</protein>
<dbReference type="PROSITE" id="PS50949">
    <property type="entry name" value="HTH_GNTR"/>
    <property type="match status" value="1"/>
</dbReference>
<feature type="domain" description="HTH gntR-type" evidence="4">
    <location>
        <begin position="25"/>
        <end position="93"/>
    </location>
</feature>
<evidence type="ECO:0000313" key="6">
    <source>
        <dbReference type="Proteomes" id="UP000199356"/>
    </source>
</evidence>
<evidence type="ECO:0000256" key="2">
    <source>
        <dbReference type="ARBA" id="ARBA00023125"/>
    </source>
</evidence>
<dbReference type="EMBL" id="FOXA01000024">
    <property type="protein sequence ID" value="SFP98786.1"/>
    <property type="molecule type" value="Genomic_DNA"/>
</dbReference>
<dbReference type="SUPFAM" id="SSF46785">
    <property type="entry name" value="Winged helix' DNA-binding domain"/>
    <property type="match status" value="1"/>
</dbReference>
<evidence type="ECO:0000256" key="3">
    <source>
        <dbReference type="ARBA" id="ARBA00023163"/>
    </source>
</evidence>
<keyword evidence="2" id="KW-0238">DNA-binding</keyword>
<keyword evidence="3" id="KW-0804">Transcription</keyword>
<dbReference type="GO" id="GO:0003677">
    <property type="term" value="F:DNA binding"/>
    <property type="evidence" value="ECO:0007669"/>
    <property type="project" value="UniProtKB-KW"/>
</dbReference>
<dbReference type="PANTHER" id="PTHR38445:SF7">
    <property type="entry name" value="GNTR-FAMILY TRANSCRIPTIONAL REGULATOR"/>
    <property type="match status" value="1"/>
</dbReference>
<organism evidence="5 6">
    <name type="scientific">Tranquillimonas alkanivorans</name>
    <dbReference type="NCBI Taxonomy" id="441119"/>
    <lineage>
        <taxon>Bacteria</taxon>
        <taxon>Pseudomonadati</taxon>
        <taxon>Pseudomonadota</taxon>
        <taxon>Alphaproteobacteria</taxon>
        <taxon>Rhodobacterales</taxon>
        <taxon>Roseobacteraceae</taxon>
        <taxon>Tranquillimonas</taxon>
    </lineage>
</organism>
<dbReference type="GO" id="GO:0003700">
    <property type="term" value="F:DNA-binding transcription factor activity"/>
    <property type="evidence" value="ECO:0007669"/>
    <property type="project" value="InterPro"/>
</dbReference>
<dbReference type="InterPro" id="IPR036388">
    <property type="entry name" value="WH-like_DNA-bd_sf"/>
</dbReference>
<evidence type="ECO:0000259" key="4">
    <source>
        <dbReference type="PROSITE" id="PS50949"/>
    </source>
</evidence>
<sequence length="333" mass="35657">MSEKQAELEQAVERIAGAIDRASSVSLSVQLRGALEFGIASGELPAGARLPSVRALAGRLKISPVTVSHVYSALQEAGHIEGRVGNGTFVSSSAASAPAPKLRELEDRIAELVTLGRECGLSPAELAMRVSMSTAQKRRNVRILMVGNFHDATESYAAELRPHLRQHDTLAAATLSEVAEAPPRDVDLIVAPRTLLPRLRELCPGTAIAGLTLIPNEATRVALASIPPDARVVAYSYFPGFVAIMKTGIQRFAPHVADLTMIVRDEPGTDAAIARADVLIYATGSEYLTEGLRPDQTACEYRHTPDVQAVRSELLPAIETCRTRLADTKEPAT</sequence>
<dbReference type="InterPro" id="IPR000524">
    <property type="entry name" value="Tscrpt_reg_HTH_GntR"/>
</dbReference>
<keyword evidence="6" id="KW-1185">Reference proteome</keyword>
<dbReference type="CDD" id="cd07377">
    <property type="entry name" value="WHTH_GntR"/>
    <property type="match status" value="1"/>
</dbReference>
<gene>
    <name evidence="5" type="ORF">SAMN04488047_12412</name>
</gene>
<dbReference type="AlphaFoldDB" id="A0A1I5UVP7"/>
<dbReference type="InterPro" id="IPR036390">
    <property type="entry name" value="WH_DNA-bd_sf"/>
</dbReference>
<keyword evidence="1" id="KW-0805">Transcription regulation</keyword>
<name>A0A1I5UVP7_9RHOB</name>
<dbReference type="RefSeq" id="WP_093424872.1">
    <property type="nucleotide sequence ID" value="NZ_FOXA01000024.1"/>
</dbReference>
<dbReference type="Pfam" id="PF00392">
    <property type="entry name" value="GntR"/>
    <property type="match status" value="1"/>
</dbReference>
<dbReference type="OrthoDB" id="7173258at2"/>
<proteinExistence type="predicted"/>
<evidence type="ECO:0000256" key="1">
    <source>
        <dbReference type="ARBA" id="ARBA00023015"/>
    </source>
</evidence>
<dbReference type="STRING" id="441119.SAMN04488047_12412"/>
<dbReference type="Gene3D" id="1.10.10.10">
    <property type="entry name" value="Winged helix-like DNA-binding domain superfamily/Winged helix DNA-binding domain"/>
    <property type="match status" value="1"/>
</dbReference>
<evidence type="ECO:0000313" key="5">
    <source>
        <dbReference type="EMBL" id="SFP98786.1"/>
    </source>
</evidence>
<dbReference type="Proteomes" id="UP000199356">
    <property type="component" value="Unassembled WGS sequence"/>
</dbReference>
<accession>A0A1I5UVP7</accession>
<reference evidence="5 6" key="1">
    <citation type="submission" date="2016-10" db="EMBL/GenBank/DDBJ databases">
        <authorList>
            <person name="de Groot N.N."/>
        </authorList>
    </citation>
    <scope>NUCLEOTIDE SEQUENCE [LARGE SCALE GENOMIC DNA]</scope>
    <source>
        <strain evidence="5 6">DSM 19547</strain>
    </source>
</reference>